<protein>
    <recommendedName>
        <fullName evidence="1">Dynein heavy chain AAA 5 extension domain-containing protein</fullName>
    </recommendedName>
</protein>
<keyword evidence="3" id="KW-1185">Reference proteome</keyword>
<sequence length="290" mass="32631">MSVYGSEQMVMDDDILYPMWIESLNTVMDDNKALTLVNNERIALTQTMRLPLEVSNLRSTASATVGWNPYVSGRMDTSDNVTEEAALLVLFDKYVPICLETLKTKFIIIKPVPEITHKQMLCTLLDCLSTPINCPPENARDVYGTYFVYTCLWAFGSALFKDQAITLAGANDDNRKSLSNDLNAVANVPLNLYTISEMLQKILEKPLEKKSGRNFDLPDGKTLIYFIDDINMPEGISPENEYLISPPAHSHFADGIGDQKCMHVWSWSSILHTILNDAMKSYSEFPRALN</sequence>
<dbReference type="Pfam" id="PF12775">
    <property type="entry name" value="AAA_7"/>
    <property type="match status" value="1"/>
</dbReference>
<accession>A0AAV0XIL0</accession>
<dbReference type="PANTHER" id="PTHR22878">
    <property type="entry name" value="DYNEIN HEAVY CHAIN 6, AXONEMAL-LIKE-RELATED"/>
    <property type="match status" value="1"/>
</dbReference>
<evidence type="ECO:0000313" key="3">
    <source>
        <dbReference type="Proteomes" id="UP001160148"/>
    </source>
</evidence>
<dbReference type="EMBL" id="CARXXK010000005">
    <property type="protein sequence ID" value="CAI6368255.1"/>
    <property type="molecule type" value="Genomic_DNA"/>
</dbReference>
<organism evidence="2 3">
    <name type="scientific">Macrosiphum euphorbiae</name>
    <name type="common">potato aphid</name>
    <dbReference type="NCBI Taxonomy" id="13131"/>
    <lineage>
        <taxon>Eukaryota</taxon>
        <taxon>Metazoa</taxon>
        <taxon>Ecdysozoa</taxon>
        <taxon>Arthropoda</taxon>
        <taxon>Hexapoda</taxon>
        <taxon>Insecta</taxon>
        <taxon>Pterygota</taxon>
        <taxon>Neoptera</taxon>
        <taxon>Paraneoptera</taxon>
        <taxon>Hemiptera</taxon>
        <taxon>Sternorrhyncha</taxon>
        <taxon>Aphidomorpha</taxon>
        <taxon>Aphidoidea</taxon>
        <taxon>Aphididae</taxon>
        <taxon>Macrosiphini</taxon>
        <taxon>Macrosiphum</taxon>
    </lineage>
</organism>
<dbReference type="GO" id="GO:0007018">
    <property type="term" value="P:microtubule-based movement"/>
    <property type="evidence" value="ECO:0007669"/>
    <property type="project" value="InterPro"/>
</dbReference>
<feature type="domain" description="Dynein heavy chain AAA 5 extension" evidence="1">
    <location>
        <begin position="89"/>
        <end position="163"/>
    </location>
</feature>
<dbReference type="AlphaFoldDB" id="A0AAV0XIL0"/>
<dbReference type="PANTHER" id="PTHR22878:SF69">
    <property type="entry name" value="DYNEIN HEAVY CHAIN"/>
    <property type="match status" value="1"/>
</dbReference>
<comment type="caution">
    <text evidence="2">The sequence shown here is derived from an EMBL/GenBank/DDBJ whole genome shotgun (WGS) entry which is preliminary data.</text>
</comment>
<dbReference type="InterPro" id="IPR026983">
    <property type="entry name" value="DHC"/>
</dbReference>
<dbReference type="Pfam" id="PF17852">
    <property type="entry name" value="Dynein_AAA_lid"/>
    <property type="match status" value="1"/>
</dbReference>
<reference evidence="2 3" key="1">
    <citation type="submission" date="2023-01" db="EMBL/GenBank/DDBJ databases">
        <authorList>
            <person name="Whitehead M."/>
        </authorList>
    </citation>
    <scope>NUCLEOTIDE SEQUENCE [LARGE SCALE GENOMIC DNA]</scope>
</reference>
<dbReference type="InterPro" id="IPR041466">
    <property type="entry name" value="Dynein_AAA5_ext"/>
</dbReference>
<proteinExistence type="predicted"/>
<evidence type="ECO:0000259" key="1">
    <source>
        <dbReference type="Pfam" id="PF17852"/>
    </source>
</evidence>
<name>A0AAV0XIL0_9HEMI</name>
<dbReference type="GO" id="GO:0030286">
    <property type="term" value="C:dynein complex"/>
    <property type="evidence" value="ECO:0007669"/>
    <property type="project" value="InterPro"/>
</dbReference>
<evidence type="ECO:0000313" key="2">
    <source>
        <dbReference type="EMBL" id="CAI6368255.1"/>
    </source>
</evidence>
<gene>
    <name evidence="2" type="ORF">MEUPH1_LOCUS22635</name>
</gene>
<dbReference type="Gene3D" id="3.40.50.300">
    <property type="entry name" value="P-loop containing nucleotide triphosphate hydrolases"/>
    <property type="match status" value="2"/>
</dbReference>
<dbReference type="GO" id="GO:0045505">
    <property type="term" value="F:dynein intermediate chain binding"/>
    <property type="evidence" value="ECO:0007669"/>
    <property type="project" value="InterPro"/>
</dbReference>
<dbReference type="Proteomes" id="UP001160148">
    <property type="component" value="Unassembled WGS sequence"/>
</dbReference>
<dbReference type="GO" id="GO:0051959">
    <property type="term" value="F:dynein light intermediate chain binding"/>
    <property type="evidence" value="ECO:0007669"/>
    <property type="project" value="InterPro"/>
</dbReference>
<dbReference type="InterPro" id="IPR027417">
    <property type="entry name" value="P-loop_NTPase"/>
</dbReference>